<protein>
    <submittedName>
        <fullName evidence="3">Putative PRTase-like</fullName>
    </submittedName>
</protein>
<reference evidence="3" key="1">
    <citation type="submission" date="2009-10" db="EMBL/GenBank/DDBJ databases">
        <title>Diversity of trophic interactions inside an arsenic-rich microbial ecosystem.</title>
        <authorList>
            <person name="Bertin P.N."/>
            <person name="Heinrich-Salmeron A."/>
            <person name="Pelletier E."/>
            <person name="Goulhen-Chollet F."/>
            <person name="Arsene-Ploetze F."/>
            <person name="Gallien S."/>
            <person name="Calteau A."/>
            <person name="Vallenet D."/>
            <person name="Casiot C."/>
            <person name="Chane-Woon-Ming B."/>
            <person name="Giloteaux L."/>
            <person name="Barakat M."/>
            <person name="Bonnefoy V."/>
            <person name="Bruneel O."/>
            <person name="Chandler M."/>
            <person name="Cleiss J."/>
            <person name="Duran R."/>
            <person name="Elbaz-Poulichet F."/>
            <person name="Fonknechten N."/>
            <person name="Lauga B."/>
            <person name="Mornico D."/>
            <person name="Ortet P."/>
            <person name="Schaeffer C."/>
            <person name="Siguier P."/>
            <person name="Alexander Thil Smith A."/>
            <person name="Van Dorsselaer A."/>
            <person name="Weissenbach J."/>
            <person name="Medigue C."/>
            <person name="Le Paslier D."/>
        </authorList>
    </citation>
    <scope>NUCLEOTIDE SEQUENCE</scope>
</reference>
<organism evidence="3">
    <name type="scientific">mine drainage metagenome</name>
    <dbReference type="NCBI Taxonomy" id="410659"/>
    <lineage>
        <taxon>unclassified sequences</taxon>
        <taxon>metagenomes</taxon>
        <taxon>ecological metagenomes</taxon>
    </lineage>
</organism>
<dbReference type="PANTHER" id="PTHR47505:SF1">
    <property type="entry name" value="DNA UTILIZATION PROTEIN YHGH"/>
    <property type="match status" value="1"/>
</dbReference>
<feature type="domain" description="Phosphoribosyltransferase" evidence="2">
    <location>
        <begin position="190"/>
        <end position="233"/>
    </location>
</feature>
<dbReference type="SUPFAM" id="SSF53271">
    <property type="entry name" value="PRTase-like"/>
    <property type="match status" value="1"/>
</dbReference>
<proteinExistence type="inferred from homology"/>
<dbReference type="InterPro" id="IPR029057">
    <property type="entry name" value="PRTase-like"/>
</dbReference>
<dbReference type="PANTHER" id="PTHR47505">
    <property type="entry name" value="DNA UTILIZATION PROTEIN YHGH"/>
    <property type="match status" value="1"/>
</dbReference>
<evidence type="ECO:0000313" key="3">
    <source>
        <dbReference type="EMBL" id="CBH98301.1"/>
    </source>
</evidence>
<dbReference type="Pfam" id="PF00156">
    <property type="entry name" value="Pribosyltran"/>
    <property type="match status" value="1"/>
</dbReference>
<accession>E6PTP4</accession>
<dbReference type="CDD" id="cd06223">
    <property type="entry name" value="PRTases_typeI"/>
    <property type="match status" value="1"/>
</dbReference>
<comment type="similarity">
    <text evidence="1">Belongs to the ComF/GntX family.</text>
</comment>
<gene>
    <name evidence="3" type="ORF">CARN2_3777</name>
</gene>
<dbReference type="InterPro" id="IPR051910">
    <property type="entry name" value="ComF/GntX_DNA_util-trans"/>
</dbReference>
<dbReference type="InterPro" id="IPR000836">
    <property type="entry name" value="PRTase_dom"/>
</dbReference>
<comment type="caution">
    <text evidence="3">The sequence shown here is derived from an EMBL/GenBank/DDBJ whole genome shotgun (WGS) entry which is preliminary data.</text>
</comment>
<evidence type="ECO:0000256" key="1">
    <source>
        <dbReference type="ARBA" id="ARBA00008007"/>
    </source>
</evidence>
<dbReference type="Gene3D" id="3.40.50.2020">
    <property type="match status" value="1"/>
</dbReference>
<name>E6PTP4_9ZZZZ</name>
<sequence>MPTTPASLLERMGAALRPAGLCELCALPSRQTLCKPCTGQYLGGIEPRCSHCGLALAAGGFTCGVCLRSPPPYIRTLTLGDYGVPIDRLIQRLKFGNEPAIGHWLGQLLAAHWRAAGHPLPGLVLPIPLSPARLQQRGYNQAWEMARTFARELRVTARSDVLMRVREMPPQSRLPLALRTKNVRGVFAAPGPLKAQHVVLIDDVMTTGSTLGEAASVLLRAGAAEVSVAVALRTPPPG</sequence>
<evidence type="ECO:0000259" key="2">
    <source>
        <dbReference type="Pfam" id="PF00156"/>
    </source>
</evidence>
<dbReference type="EMBL" id="CABM01000050">
    <property type="protein sequence ID" value="CBH98301.1"/>
    <property type="molecule type" value="Genomic_DNA"/>
</dbReference>
<dbReference type="AlphaFoldDB" id="E6PTP4"/>